<keyword evidence="1" id="KW-0812">Transmembrane</keyword>
<sequence length="189" mass="22646">MKNMKERKFEFYGVDSKTELSIALIAGLALIVVWFGLLLFYYEYFQLDSIVRISKRFFFLCLLIGFSVSVLFIKVLSHRYKNLWTIIALEDHLTITFKNEKWRLEKRDIQKISYLGNENFRYLSFFTNEQKIKIRVGTNFLTPFSTKEDLRLTDEFVEFISPFLKNNFDNKVKKAIHFENQGIYLKNIK</sequence>
<reference evidence="2 3" key="1">
    <citation type="submission" date="2014-07" db="EMBL/GenBank/DDBJ databases">
        <title>Epilithonimonas lactis LMG 22401 Genome.</title>
        <authorList>
            <person name="Pipes S.E."/>
            <person name="Stropko S.J."/>
        </authorList>
    </citation>
    <scope>NUCLEOTIDE SEQUENCE [LARGE SCALE GENOMIC DNA]</scope>
    <source>
        <strain evidence="2 3">LMG 24401</strain>
    </source>
</reference>
<dbReference type="Proteomes" id="UP000028623">
    <property type="component" value="Unassembled WGS sequence"/>
</dbReference>
<organism evidence="2 3">
    <name type="scientific">Epilithonimonas lactis</name>
    <dbReference type="NCBI Taxonomy" id="421072"/>
    <lineage>
        <taxon>Bacteria</taxon>
        <taxon>Pseudomonadati</taxon>
        <taxon>Bacteroidota</taxon>
        <taxon>Flavobacteriia</taxon>
        <taxon>Flavobacteriales</taxon>
        <taxon>Weeksellaceae</taxon>
        <taxon>Chryseobacterium group</taxon>
        <taxon>Epilithonimonas</taxon>
    </lineage>
</organism>
<evidence type="ECO:0000313" key="2">
    <source>
        <dbReference type="EMBL" id="KFC20872.1"/>
    </source>
</evidence>
<comment type="caution">
    <text evidence="2">The sequence shown here is derived from an EMBL/GenBank/DDBJ whole genome shotgun (WGS) entry which is preliminary data.</text>
</comment>
<keyword evidence="3" id="KW-1185">Reference proteome</keyword>
<feature type="transmembrane region" description="Helical" evidence="1">
    <location>
        <begin position="20"/>
        <end position="42"/>
    </location>
</feature>
<feature type="transmembrane region" description="Helical" evidence="1">
    <location>
        <begin position="57"/>
        <end position="76"/>
    </location>
</feature>
<protein>
    <submittedName>
        <fullName evidence="2">Uncharacterized protein</fullName>
    </submittedName>
</protein>
<name>A0A085BEH7_9FLAO</name>
<dbReference type="STRING" id="421072.SAMN04488097_0188"/>
<dbReference type="AlphaFoldDB" id="A0A085BEH7"/>
<dbReference type="EMBL" id="JPLY01000004">
    <property type="protein sequence ID" value="KFC20872.1"/>
    <property type="molecule type" value="Genomic_DNA"/>
</dbReference>
<evidence type="ECO:0000313" key="3">
    <source>
        <dbReference type="Proteomes" id="UP000028623"/>
    </source>
</evidence>
<evidence type="ECO:0000256" key="1">
    <source>
        <dbReference type="SAM" id="Phobius"/>
    </source>
</evidence>
<gene>
    <name evidence="2" type="ORF">IO89_11560</name>
</gene>
<keyword evidence="1" id="KW-1133">Transmembrane helix</keyword>
<accession>A0A085BEH7</accession>
<keyword evidence="1" id="KW-0472">Membrane</keyword>
<proteinExistence type="predicted"/>